<dbReference type="Proteomes" id="UP001292094">
    <property type="component" value="Unassembled WGS sequence"/>
</dbReference>
<evidence type="ECO:0000313" key="2">
    <source>
        <dbReference type="Proteomes" id="UP001292094"/>
    </source>
</evidence>
<organism evidence="1 2">
    <name type="scientific">Petrolisthes manimaculis</name>
    <dbReference type="NCBI Taxonomy" id="1843537"/>
    <lineage>
        <taxon>Eukaryota</taxon>
        <taxon>Metazoa</taxon>
        <taxon>Ecdysozoa</taxon>
        <taxon>Arthropoda</taxon>
        <taxon>Crustacea</taxon>
        <taxon>Multicrustacea</taxon>
        <taxon>Malacostraca</taxon>
        <taxon>Eumalacostraca</taxon>
        <taxon>Eucarida</taxon>
        <taxon>Decapoda</taxon>
        <taxon>Pleocyemata</taxon>
        <taxon>Anomura</taxon>
        <taxon>Galatheoidea</taxon>
        <taxon>Porcellanidae</taxon>
        <taxon>Petrolisthes</taxon>
    </lineage>
</organism>
<accession>A0AAE1PKY9</accession>
<evidence type="ECO:0000313" key="1">
    <source>
        <dbReference type="EMBL" id="KAK4310575.1"/>
    </source>
</evidence>
<name>A0AAE1PKY9_9EUCA</name>
<reference evidence="1" key="1">
    <citation type="submission" date="2023-11" db="EMBL/GenBank/DDBJ databases">
        <title>Genome assemblies of two species of porcelain crab, Petrolisthes cinctipes and Petrolisthes manimaculis (Anomura: Porcellanidae).</title>
        <authorList>
            <person name="Angst P."/>
        </authorList>
    </citation>
    <scope>NUCLEOTIDE SEQUENCE</scope>
    <source>
        <strain evidence="1">PB745_02</strain>
        <tissue evidence="1">Gill</tissue>
    </source>
</reference>
<proteinExistence type="predicted"/>
<protein>
    <submittedName>
        <fullName evidence="1">Uncharacterized protein</fullName>
    </submittedName>
</protein>
<dbReference type="EMBL" id="JAWZYT010001624">
    <property type="protein sequence ID" value="KAK4310575.1"/>
    <property type="molecule type" value="Genomic_DNA"/>
</dbReference>
<dbReference type="AlphaFoldDB" id="A0AAE1PKY9"/>
<comment type="caution">
    <text evidence="1">The sequence shown here is derived from an EMBL/GenBank/DDBJ whole genome shotgun (WGS) entry which is preliminary data.</text>
</comment>
<keyword evidence="2" id="KW-1185">Reference proteome</keyword>
<sequence length="214" mass="23775">MCSRYLGRIIAQYRILRRSLEVVGEEGRGKRGEEGRGPWVRRGGGHGCLFWVGEKGGPWVTFSSQDLPTHHPFFQFTKGRSTIVVHQTKTFTPVPYYLPSTTPPSHSLLFISHSTSLTPHAPHSLIPGHIQFHLSHTTYDSLTPRLIPTPSPSSNLLLHISAISYSHITRSPLTHSSSYTHSITIFKPLTPHLSQPLLHQLSSSTALPALLGLR</sequence>
<gene>
    <name evidence="1" type="ORF">Pmani_017865</name>
</gene>